<gene>
    <name evidence="2" type="ORF">ACFQWB_06220</name>
</gene>
<reference evidence="3" key="1">
    <citation type="journal article" date="2019" name="Int. J. Syst. Evol. Microbiol.">
        <title>The Global Catalogue of Microorganisms (GCM) 10K type strain sequencing project: providing services to taxonomists for standard genome sequencing and annotation.</title>
        <authorList>
            <consortium name="The Broad Institute Genomics Platform"/>
            <consortium name="The Broad Institute Genome Sequencing Center for Infectious Disease"/>
            <person name="Wu L."/>
            <person name="Ma J."/>
        </authorList>
    </citation>
    <scope>NUCLEOTIDE SEQUENCE [LARGE SCALE GENOMIC DNA]</scope>
    <source>
        <strain evidence="3">JCM 18657</strain>
    </source>
</reference>
<evidence type="ECO:0000256" key="1">
    <source>
        <dbReference type="SAM" id="Phobius"/>
    </source>
</evidence>
<keyword evidence="1" id="KW-0812">Transmembrane</keyword>
<proteinExistence type="predicted"/>
<organism evidence="2 3">
    <name type="scientific">Paenibacillus thermoaerophilus</name>
    <dbReference type="NCBI Taxonomy" id="1215385"/>
    <lineage>
        <taxon>Bacteria</taxon>
        <taxon>Bacillati</taxon>
        <taxon>Bacillota</taxon>
        <taxon>Bacilli</taxon>
        <taxon>Bacillales</taxon>
        <taxon>Paenibacillaceae</taxon>
        <taxon>Paenibacillus</taxon>
    </lineage>
</organism>
<protein>
    <submittedName>
        <fullName evidence="2">TraX family protein</fullName>
    </submittedName>
</protein>
<sequence>MQPIAMITMLIDHIGALFFPDDVTWRLIGRIAFPIYAYALVAGYRRTRSIPRYMLRLLAIAAAAQLPFSAAFGVWEINAVGTLLVSLCLLALLDRFDKSSYQALLAIAGVLFLETIPFDYGAYGLALVLIYRYAQGGWMLLLHAALDVLFIAWKGWWIQPASLLPTFVLAYWPEGWKAAERARVPSWVWRSFYPAHLAVLAVLRLAV</sequence>
<feature type="transmembrane region" description="Helical" evidence="1">
    <location>
        <begin position="105"/>
        <end position="131"/>
    </location>
</feature>
<name>A0ABW2V422_9BACL</name>
<dbReference type="Pfam" id="PF05857">
    <property type="entry name" value="TraX"/>
    <property type="match status" value="1"/>
</dbReference>
<dbReference type="EMBL" id="JBHTGQ010000014">
    <property type="protein sequence ID" value="MFC7749541.1"/>
    <property type="molecule type" value="Genomic_DNA"/>
</dbReference>
<accession>A0ABW2V422</accession>
<keyword evidence="3" id="KW-1185">Reference proteome</keyword>
<evidence type="ECO:0000313" key="3">
    <source>
        <dbReference type="Proteomes" id="UP001596528"/>
    </source>
</evidence>
<dbReference type="InterPro" id="IPR008875">
    <property type="entry name" value="TraX"/>
</dbReference>
<evidence type="ECO:0000313" key="2">
    <source>
        <dbReference type="EMBL" id="MFC7749541.1"/>
    </source>
</evidence>
<keyword evidence="1" id="KW-1133">Transmembrane helix</keyword>
<comment type="caution">
    <text evidence="2">The sequence shown here is derived from an EMBL/GenBank/DDBJ whole genome shotgun (WGS) entry which is preliminary data.</text>
</comment>
<feature type="transmembrane region" description="Helical" evidence="1">
    <location>
        <begin position="23"/>
        <end position="41"/>
    </location>
</feature>
<dbReference type="Proteomes" id="UP001596528">
    <property type="component" value="Unassembled WGS sequence"/>
</dbReference>
<feature type="transmembrane region" description="Helical" evidence="1">
    <location>
        <begin position="77"/>
        <end position="93"/>
    </location>
</feature>
<feature type="transmembrane region" description="Helical" evidence="1">
    <location>
        <begin position="137"/>
        <end position="157"/>
    </location>
</feature>
<keyword evidence="1" id="KW-0472">Membrane</keyword>
<dbReference type="RefSeq" id="WP_138788397.1">
    <property type="nucleotide sequence ID" value="NZ_JBHTGQ010000014.1"/>
</dbReference>